<dbReference type="EMBL" id="JARXRN010000028">
    <property type="protein sequence ID" value="MDH5831484.1"/>
    <property type="molecule type" value="Genomic_DNA"/>
</dbReference>
<keyword evidence="1" id="KW-0472">Membrane</keyword>
<evidence type="ECO:0000256" key="1">
    <source>
        <dbReference type="SAM" id="Phobius"/>
    </source>
</evidence>
<proteinExistence type="predicted"/>
<reference evidence="2 3" key="1">
    <citation type="submission" date="2023-04" db="EMBL/GenBank/DDBJ databases">
        <title>Luteimonas sp. M1R5S18.</title>
        <authorList>
            <person name="Sun J.-Q."/>
        </authorList>
    </citation>
    <scope>NUCLEOTIDE SEQUENCE [LARGE SCALE GENOMIC DNA]</scope>
    <source>
        <strain evidence="2 3">M1R5S18</strain>
    </source>
</reference>
<evidence type="ECO:0008006" key="4">
    <source>
        <dbReference type="Google" id="ProtNLM"/>
    </source>
</evidence>
<evidence type="ECO:0000313" key="3">
    <source>
        <dbReference type="Proteomes" id="UP001156831"/>
    </source>
</evidence>
<gene>
    <name evidence="2" type="ORF">QFW80_13260</name>
</gene>
<dbReference type="RefSeq" id="WP_280602449.1">
    <property type="nucleotide sequence ID" value="NZ_JARXRN010000028.1"/>
</dbReference>
<accession>A0ABT6JLD3</accession>
<keyword evidence="1" id="KW-1133">Transmembrane helix</keyword>
<feature type="transmembrane region" description="Helical" evidence="1">
    <location>
        <begin position="25"/>
        <end position="42"/>
    </location>
</feature>
<keyword evidence="3" id="KW-1185">Reference proteome</keyword>
<organism evidence="2 3">
    <name type="scientific">Luteimonas rhizosphaericola</name>
    <dbReference type="NCBI Taxonomy" id="3042024"/>
    <lineage>
        <taxon>Bacteria</taxon>
        <taxon>Pseudomonadati</taxon>
        <taxon>Pseudomonadota</taxon>
        <taxon>Gammaproteobacteria</taxon>
        <taxon>Lysobacterales</taxon>
        <taxon>Lysobacteraceae</taxon>
        <taxon>Luteimonas</taxon>
    </lineage>
</organism>
<evidence type="ECO:0000313" key="2">
    <source>
        <dbReference type="EMBL" id="MDH5831484.1"/>
    </source>
</evidence>
<dbReference type="Proteomes" id="UP001156831">
    <property type="component" value="Unassembled WGS sequence"/>
</dbReference>
<name>A0ABT6JLD3_9GAMM</name>
<sequence length="218" mass="24317">MSLPRTASPHDAGDGPTGWWRRNRFWLAGALVLGALAFWLPYRDAVHEFQDRREPRHPRDVAAGQWGEYEGARWRVAAVERVDDVPEAFAGYPHDASSLLVVSYDVVPGRAATPDLLDRCKGRLSDAQGRTWNAGAMPHASLDRTRQRLGTRCGSRTNADFEREAARPGEPFRFHHLYQVPRAVPTAALRGEIAFPPFTTTPAGTYLRFDLRDAGAVE</sequence>
<keyword evidence="1" id="KW-0812">Transmembrane</keyword>
<comment type="caution">
    <text evidence="2">The sequence shown here is derived from an EMBL/GenBank/DDBJ whole genome shotgun (WGS) entry which is preliminary data.</text>
</comment>
<protein>
    <recommendedName>
        <fullName evidence="4">DUF3298 domain-containing protein</fullName>
    </recommendedName>
</protein>